<sequence length="247" mass="26369">MAGTARPTDITAVAANKPGIRAARGRDADMFFLRQQSAGVRERPHACRSVVRPPRADGLKGTARCGWCGVSAAGLPGRADFHEREVAALFVGALADRRPGVLVHVERRLLSTRRHVDPCRGPRRQHGALSCVPSILSRSSVRPMAETAVNTNVKGAFRREGPPGSASAPPWKAPYFEPIARSRMSSTRLSEANSSRSSMEAPGVFQAVEFRTESAKGEVALDGRTEGAPLSLGVSGRSDLPDLVDVL</sequence>
<gene>
    <name evidence="1" type="ORF">SLAV_05585</name>
</gene>
<accession>A0A2K8P8F0</accession>
<dbReference type="Proteomes" id="UP000231791">
    <property type="component" value="Chromosome"/>
</dbReference>
<dbReference type="KEGG" id="slx:SLAV_05585"/>
<protein>
    <submittedName>
        <fullName evidence="1">Uncharacterized protein</fullName>
    </submittedName>
</protein>
<organism evidence="1 2">
    <name type="scientific">Streptomyces lavendulae subsp. lavendulae</name>
    <dbReference type="NCBI Taxonomy" id="58340"/>
    <lineage>
        <taxon>Bacteria</taxon>
        <taxon>Bacillati</taxon>
        <taxon>Actinomycetota</taxon>
        <taxon>Actinomycetes</taxon>
        <taxon>Kitasatosporales</taxon>
        <taxon>Streptomycetaceae</taxon>
        <taxon>Streptomyces</taxon>
    </lineage>
</organism>
<dbReference type="AlphaFoldDB" id="A0A2K8P8F0"/>
<reference evidence="1 2" key="1">
    <citation type="submission" date="2017-11" db="EMBL/GenBank/DDBJ databases">
        <title>Complete genome sequence of Streptomyces lavendulae subsp. lavendulae CCM 3239 (formerly 'Streptomyces aureofaciens CCM 3239'), the producer of the angucycline-type antibiotic auricin.</title>
        <authorList>
            <person name="Busche T."/>
            <person name="Novakova R."/>
            <person name="Al'Dilaimi A."/>
            <person name="Homerova D."/>
            <person name="Feckova L."/>
            <person name="Rezuchova B."/>
            <person name="Mingyar E."/>
            <person name="Csolleiova D."/>
            <person name="Bekeova C."/>
            <person name="Winkler A."/>
            <person name="Sevcikova B."/>
            <person name="Kalinowski J."/>
            <person name="Kormanec J."/>
            <person name="Ruckert C."/>
        </authorList>
    </citation>
    <scope>NUCLEOTIDE SEQUENCE [LARGE SCALE GENOMIC DNA]</scope>
    <source>
        <strain evidence="1 2">CCM 3239</strain>
    </source>
</reference>
<keyword evidence="2" id="KW-1185">Reference proteome</keyword>
<dbReference type="EMBL" id="CP024985">
    <property type="protein sequence ID" value="ATZ23022.1"/>
    <property type="molecule type" value="Genomic_DNA"/>
</dbReference>
<evidence type="ECO:0000313" key="1">
    <source>
        <dbReference type="EMBL" id="ATZ23022.1"/>
    </source>
</evidence>
<proteinExistence type="predicted"/>
<name>A0A2K8P8F0_STRLA</name>
<evidence type="ECO:0000313" key="2">
    <source>
        <dbReference type="Proteomes" id="UP000231791"/>
    </source>
</evidence>